<name>A0ACB0YA28_MELEN</name>
<sequence length="79" mass="9213">MTEQNHNIEINSSSAPTEGISSELLINVIRTLTSTSSDDQRQLERERIEQGYQQSEKNIDKLLRGLFIYLNFYFKILFS</sequence>
<accession>A0ACB0YA28</accession>
<dbReference type="EMBL" id="CAVMJV010000008">
    <property type="protein sequence ID" value="CAK5037494.1"/>
    <property type="molecule type" value="Genomic_DNA"/>
</dbReference>
<proteinExistence type="predicted"/>
<evidence type="ECO:0000313" key="2">
    <source>
        <dbReference type="Proteomes" id="UP001497535"/>
    </source>
</evidence>
<reference evidence="1" key="1">
    <citation type="submission" date="2023-11" db="EMBL/GenBank/DDBJ databases">
        <authorList>
            <person name="Poullet M."/>
        </authorList>
    </citation>
    <scope>NUCLEOTIDE SEQUENCE</scope>
    <source>
        <strain evidence="1">E1834</strain>
    </source>
</reference>
<organism evidence="1 2">
    <name type="scientific">Meloidogyne enterolobii</name>
    <name type="common">Root-knot nematode worm</name>
    <name type="synonym">Meloidogyne mayaguensis</name>
    <dbReference type="NCBI Taxonomy" id="390850"/>
    <lineage>
        <taxon>Eukaryota</taxon>
        <taxon>Metazoa</taxon>
        <taxon>Ecdysozoa</taxon>
        <taxon>Nematoda</taxon>
        <taxon>Chromadorea</taxon>
        <taxon>Rhabditida</taxon>
        <taxon>Tylenchina</taxon>
        <taxon>Tylenchomorpha</taxon>
        <taxon>Tylenchoidea</taxon>
        <taxon>Meloidogynidae</taxon>
        <taxon>Meloidogyninae</taxon>
        <taxon>Meloidogyne</taxon>
    </lineage>
</organism>
<evidence type="ECO:0000313" key="1">
    <source>
        <dbReference type="EMBL" id="CAK5037494.1"/>
    </source>
</evidence>
<comment type="caution">
    <text evidence="1">The sequence shown here is derived from an EMBL/GenBank/DDBJ whole genome shotgun (WGS) entry which is preliminary data.</text>
</comment>
<protein>
    <submittedName>
        <fullName evidence="1">Uncharacterized protein</fullName>
    </submittedName>
</protein>
<gene>
    <name evidence="1" type="ORF">MENTE1834_LOCUS9350</name>
</gene>
<dbReference type="Proteomes" id="UP001497535">
    <property type="component" value="Unassembled WGS sequence"/>
</dbReference>
<keyword evidence="2" id="KW-1185">Reference proteome</keyword>